<dbReference type="EMBL" id="JAWWNJ010000078">
    <property type="protein sequence ID" value="KAK7005432.1"/>
    <property type="molecule type" value="Genomic_DNA"/>
</dbReference>
<keyword evidence="4" id="KW-1185">Reference proteome</keyword>
<sequence length="77" mass="8698">MTPRVTVTYMLMLVPFRCSAAFLAVCFLLLWCGIHLYPGVHMSTPRSPVSSTSHIFFLRCMHRPRCSSSAFYVSPLA</sequence>
<evidence type="ECO:0000313" key="4">
    <source>
        <dbReference type="Proteomes" id="UP001362999"/>
    </source>
</evidence>
<dbReference type="EMBL" id="JAWWNJ010000056">
    <property type="protein sequence ID" value="KAK7014584.1"/>
    <property type="molecule type" value="Genomic_DNA"/>
</dbReference>
<evidence type="ECO:0000313" key="1">
    <source>
        <dbReference type="EMBL" id="KAK7000930.1"/>
    </source>
</evidence>
<dbReference type="EMBL" id="JAWWNJ010000086">
    <property type="protein sequence ID" value="KAK7000930.1"/>
    <property type="molecule type" value="Genomic_DNA"/>
</dbReference>
<evidence type="ECO:0000313" key="2">
    <source>
        <dbReference type="EMBL" id="KAK7005432.1"/>
    </source>
</evidence>
<protein>
    <recommendedName>
        <fullName evidence="5">Secreted peptide</fullName>
    </recommendedName>
</protein>
<accession>A0AAW0A4E9</accession>
<name>A0AAW0A4E9_9AGAR</name>
<dbReference type="Proteomes" id="UP001362999">
    <property type="component" value="Unassembled WGS sequence"/>
</dbReference>
<evidence type="ECO:0000313" key="3">
    <source>
        <dbReference type="EMBL" id="KAK7014584.1"/>
    </source>
</evidence>
<reference evidence="1 4" key="1">
    <citation type="journal article" date="2024" name="J Genomics">
        <title>Draft genome sequencing and assembly of Favolaschia claudopus CIRM-BRFM 2984 isolated from oak limbs.</title>
        <authorList>
            <person name="Navarro D."/>
            <person name="Drula E."/>
            <person name="Chaduli D."/>
            <person name="Cazenave R."/>
            <person name="Ahrendt S."/>
            <person name="Wang J."/>
            <person name="Lipzen A."/>
            <person name="Daum C."/>
            <person name="Barry K."/>
            <person name="Grigoriev I.V."/>
            <person name="Favel A."/>
            <person name="Rosso M.N."/>
            <person name="Martin F."/>
        </authorList>
    </citation>
    <scope>NUCLEOTIDE SEQUENCE [LARGE SCALE GENOMIC DNA]</scope>
    <source>
        <strain evidence="1 4">CIRM-BRFM 2984</strain>
    </source>
</reference>
<comment type="caution">
    <text evidence="1">The sequence shown here is derived from an EMBL/GenBank/DDBJ whole genome shotgun (WGS) entry which is preliminary data.</text>
</comment>
<gene>
    <name evidence="3" type="ORF">R3P38DRAFT_3000873</name>
    <name evidence="2" type="ORF">R3P38DRAFT_3041407</name>
    <name evidence="1" type="ORF">R3P38DRAFT_3053654</name>
</gene>
<dbReference type="AlphaFoldDB" id="A0AAW0A4E9"/>
<proteinExistence type="predicted"/>
<organism evidence="1 4">
    <name type="scientific">Favolaschia claudopus</name>
    <dbReference type="NCBI Taxonomy" id="2862362"/>
    <lineage>
        <taxon>Eukaryota</taxon>
        <taxon>Fungi</taxon>
        <taxon>Dikarya</taxon>
        <taxon>Basidiomycota</taxon>
        <taxon>Agaricomycotina</taxon>
        <taxon>Agaricomycetes</taxon>
        <taxon>Agaricomycetidae</taxon>
        <taxon>Agaricales</taxon>
        <taxon>Marasmiineae</taxon>
        <taxon>Mycenaceae</taxon>
        <taxon>Favolaschia</taxon>
    </lineage>
</organism>
<evidence type="ECO:0008006" key="5">
    <source>
        <dbReference type="Google" id="ProtNLM"/>
    </source>
</evidence>